<accession>A0A4R8FJN8</accession>
<dbReference type="Proteomes" id="UP000295484">
    <property type="component" value="Unassembled WGS sequence"/>
</dbReference>
<proteinExistence type="predicted"/>
<evidence type="ECO:0000256" key="1">
    <source>
        <dbReference type="SAM" id="MobiDB-lite"/>
    </source>
</evidence>
<feature type="compositionally biased region" description="Basic residues" evidence="1">
    <location>
        <begin position="104"/>
        <end position="114"/>
    </location>
</feature>
<evidence type="ECO:0000313" key="2">
    <source>
        <dbReference type="EMBL" id="TDX24108.1"/>
    </source>
</evidence>
<feature type="region of interest" description="Disordered" evidence="1">
    <location>
        <begin position="206"/>
        <end position="225"/>
    </location>
</feature>
<comment type="caution">
    <text evidence="2">The sequence shown here is derived from an EMBL/GenBank/DDBJ whole genome shotgun (WGS) entry which is preliminary data.</text>
</comment>
<feature type="non-terminal residue" evidence="2">
    <location>
        <position position="1"/>
    </location>
</feature>
<dbReference type="EMBL" id="SOEB01000024">
    <property type="protein sequence ID" value="TDX24108.1"/>
    <property type="molecule type" value="Genomic_DNA"/>
</dbReference>
<feature type="region of interest" description="Disordered" evidence="1">
    <location>
        <begin position="21"/>
        <end position="56"/>
    </location>
</feature>
<feature type="region of interest" description="Disordered" evidence="1">
    <location>
        <begin position="86"/>
        <end position="118"/>
    </location>
</feature>
<evidence type="ECO:0000313" key="3">
    <source>
        <dbReference type="Proteomes" id="UP000295484"/>
    </source>
</evidence>
<dbReference type="AlphaFoldDB" id="A0A4R8FJN8"/>
<gene>
    <name evidence="2" type="ORF">EV657_1241</name>
</gene>
<feature type="compositionally biased region" description="Basic and acidic residues" evidence="1">
    <location>
        <begin position="206"/>
        <end position="215"/>
    </location>
</feature>
<sequence>RIQRPDCHALSRWRHRPVIVRQPEKSNFPRSKVGEQGTTPRTLVMNEGRPEGRSQPITGFTCVITSRFWRDRACRLHLPKFGRCSQRPRLHPHGFSRPGSGGRPLRRPKNRGARNRYSICPVSPDKGQQWSALRTLAAPGPAVTAMYGCFRGSARGGGLGARRRLSAASAPAGGPRHSSVMLHRRRFAPSPSATFGSACRQIHDQRQLARSDHVARSSLGDPITM</sequence>
<name>A0A4R8FJN8_9RHOB</name>
<protein>
    <submittedName>
        <fullName evidence="2">Uncharacterized protein</fullName>
    </submittedName>
</protein>
<reference evidence="2 3" key="1">
    <citation type="submission" date="2019-03" db="EMBL/GenBank/DDBJ databases">
        <title>Genomic Encyclopedia of Type Strains, Phase IV (KMG-IV): sequencing the most valuable type-strain genomes for metagenomic binning, comparative biology and taxonomic classification.</title>
        <authorList>
            <person name="Goeker M."/>
        </authorList>
    </citation>
    <scope>NUCLEOTIDE SEQUENCE [LARGE SCALE GENOMIC DNA]</scope>
    <source>
        <strain evidence="2 3">JA181</strain>
    </source>
</reference>
<organism evidence="2 3">
    <name type="scientific">Rhodovulum visakhapatnamense</name>
    <dbReference type="NCBI Taxonomy" id="364297"/>
    <lineage>
        <taxon>Bacteria</taxon>
        <taxon>Pseudomonadati</taxon>
        <taxon>Pseudomonadota</taxon>
        <taxon>Alphaproteobacteria</taxon>
        <taxon>Rhodobacterales</taxon>
        <taxon>Paracoccaceae</taxon>
        <taxon>Rhodovulum</taxon>
    </lineage>
</organism>